<gene>
    <name evidence="1" type="ORF">FEF34_09950</name>
</gene>
<name>A0A5R9E0F3_9ACTN</name>
<dbReference type="Proteomes" id="UP000305921">
    <property type="component" value="Unassembled WGS sequence"/>
</dbReference>
<dbReference type="RefSeq" id="WP_138052844.1">
    <property type="nucleotide sequence ID" value="NZ_VAWE01000001.1"/>
</dbReference>
<sequence>MLATLDLSGESASAWWRSAPDAWSSHGWAVIVAERPPGCTPDAADGPAPGIACSAHCLSRGRTGAFVEGRRELALKTPASLSGGYCDAAGSLDTQDCLSSDELSQPRPHCLQSILMHLVRHAGRSGLLDERSAADGRLYELDTCVLLRRPALYCPSLGMILRCDFSLHLYLSNDAPKRQP</sequence>
<comment type="caution">
    <text evidence="1">The sequence shown here is derived from an EMBL/GenBank/DDBJ whole genome shotgun (WGS) entry which is preliminary data.</text>
</comment>
<evidence type="ECO:0000313" key="2">
    <source>
        <dbReference type="Proteomes" id="UP000305921"/>
    </source>
</evidence>
<dbReference type="AlphaFoldDB" id="A0A5R9E0F3"/>
<organism evidence="1 2">
    <name type="scientific">Streptomyces marianii</name>
    <dbReference type="NCBI Taxonomy" id="1817406"/>
    <lineage>
        <taxon>Bacteria</taxon>
        <taxon>Bacillati</taxon>
        <taxon>Actinomycetota</taxon>
        <taxon>Actinomycetes</taxon>
        <taxon>Kitasatosporales</taxon>
        <taxon>Streptomycetaceae</taxon>
        <taxon>Streptomyces</taxon>
    </lineage>
</organism>
<evidence type="ECO:0000313" key="1">
    <source>
        <dbReference type="EMBL" id="TLQ43421.1"/>
    </source>
</evidence>
<keyword evidence="2" id="KW-1185">Reference proteome</keyword>
<dbReference type="EMBL" id="VAWE01000001">
    <property type="protein sequence ID" value="TLQ43421.1"/>
    <property type="molecule type" value="Genomic_DNA"/>
</dbReference>
<protein>
    <submittedName>
        <fullName evidence="1">Uncharacterized protein</fullName>
    </submittedName>
</protein>
<accession>A0A5R9E0F3</accession>
<reference evidence="1 2" key="1">
    <citation type="submission" date="2019-05" db="EMBL/GenBank/DDBJ databases">
        <title>Streptomyces marianii sp. nov., a novel marine actinomycete from southern coast of India.</title>
        <authorList>
            <person name="Iniyan A.M."/>
            <person name="Wink J."/>
            <person name="Ramprasad E."/>
            <person name="Ramana C.V."/>
            <person name="Bunk B."/>
            <person name="Sproer C."/>
            <person name="Joseph F.-J.R.S."/>
            <person name="Vincent S.G.P."/>
        </authorList>
    </citation>
    <scope>NUCLEOTIDE SEQUENCE [LARGE SCALE GENOMIC DNA]</scope>
    <source>
        <strain evidence="1 2">ICN19</strain>
    </source>
</reference>
<proteinExistence type="predicted"/>